<dbReference type="SMART" id="SM00513">
    <property type="entry name" value="SAP"/>
    <property type="match status" value="1"/>
</dbReference>
<dbReference type="EMBL" id="JBBJCI010000226">
    <property type="protein sequence ID" value="KAK7239117.1"/>
    <property type="molecule type" value="Genomic_DNA"/>
</dbReference>
<dbReference type="PROSITE" id="PS50800">
    <property type="entry name" value="SAP"/>
    <property type="match status" value="1"/>
</dbReference>
<dbReference type="Gene3D" id="2.60.120.620">
    <property type="entry name" value="q2cbj1_9rhob like domain"/>
    <property type="match status" value="1"/>
</dbReference>
<dbReference type="Gene3D" id="1.10.720.30">
    <property type="entry name" value="SAP domain"/>
    <property type="match status" value="1"/>
</dbReference>
<name>A0ABR1FUQ6_AURAN</name>
<sequence>MESLDALGGASALVAPWRGSADEDSYAGALRDHVERFELRKRVAVDATSTWDPKEVVSPVAHVEIDGAVDDDGEFDVSRLVVLDGLVDEPLRRDLLGLLGDSGDGRCDPDPSVWTKDLYTELVLDADGNEVPPPPGAKACWGLDGDHLLALCDEDTVPRPILELQTRLTKYLDPSITLCRVPPACLGDDILPIAANAPQHRDGSDAFDWHIDGDPAQHPPSPWTDAFGFHGNRRRGKPRFISCLVYLPAVWEPAWGAPTRYVDPPSGDIFEVSPRPGRVAIYDQDITHSVTCPNAAAGDRPRYSLVVKFALHPDGPRHAPDFRPRDMPPTRVGSAARRPPEDHVEDRASDETPAEDLANRTVPQLKALLRARGLRVGGRKAELIDRLVNVR</sequence>
<keyword evidence="4" id="KW-1185">Reference proteome</keyword>
<evidence type="ECO:0000313" key="3">
    <source>
        <dbReference type="EMBL" id="KAK7239117.1"/>
    </source>
</evidence>
<dbReference type="Pfam" id="PF02037">
    <property type="entry name" value="SAP"/>
    <property type="match status" value="1"/>
</dbReference>
<dbReference type="SUPFAM" id="SSF68906">
    <property type="entry name" value="SAP domain"/>
    <property type="match status" value="1"/>
</dbReference>
<organism evidence="3 4">
    <name type="scientific">Aureococcus anophagefferens</name>
    <name type="common">Harmful bloom alga</name>
    <dbReference type="NCBI Taxonomy" id="44056"/>
    <lineage>
        <taxon>Eukaryota</taxon>
        <taxon>Sar</taxon>
        <taxon>Stramenopiles</taxon>
        <taxon>Ochrophyta</taxon>
        <taxon>Pelagophyceae</taxon>
        <taxon>Pelagomonadales</taxon>
        <taxon>Pelagomonadaceae</taxon>
        <taxon>Aureococcus</taxon>
    </lineage>
</organism>
<evidence type="ECO:0000256" key="1">
    <source>
        <dbReference type="SAM" id="MobiDB-lite"/>
    </source>
</evidence>
<proteinExistence type="predicted"/>
<feature type="domain" description="SAP" evidence="2">
    <location>
        <begin position="357"/>
        <end position="391"/>
    </location>
</feature>
<feature type="compositionally biased region" description="Basic and acidic residues" evidence="1">
    <location>
        <begin position="316"/>
        <end position="328"/>
    </location>
</feature>
<feature type="region of interest" description="Disordered" evidence="1">
    <location>
        <begin position="316"/>
        <end position="359"/>
    </location>
</feature>
<reference evidence="3 4" key="1">
    <citation type="submission" date="2024-03" db="EMBL/GenBank/DDBJ databases">
        <title>Aureococcus anophagefferens CCMP1851 and Kratosvirus quantuckense: Draft genome of a second virus-susceptible host strain in the model system.</title>
        <authorList>
            <person name="Chase E."/>
            <person name="Truchon A.R."/>
            <person name="Schepens W."/>
            <person name="Wilhelm S.W."/>
        </authorList>
    </citation>
    <scope>NUCLEOTIDE SEQUENCE [LARGE SCALE GENOMIC DNA]</scope>
    <source>
        <strain evidence="3 4">CCMP1851</strain>
    </source>
</reference>
<dbReference type="InterPro" id="IPR036361">
    <property type="entry name" value="SAP_dom_sf"/>
</dbReference>
<gene>
    <name evidence="3" type="ORF">SO694_00027226</name>
</gene>
<comment type="caution">
    <text evidence="3">The sequence shown here is derived from an EMBL/GenBank/DDBJ whole genome shotgun (WGS) entry which is preliminary data.</text>
</comment>
<evidence type="ECO:0000313" key="4">
    <source>
        <dbReference type="Proteomes" id="UP001363151"/>
    </source>
</evidence>
<dbReference type="InterPro" id="IPR003034">
    <property type="entry name" value="SAP_dom"/>
</dbReference>
<feature type="compositionally biased region" description="Basic and acidic residues" evidence="1">
    <location>
        <begin position="338"/>
        <end position="350"/>
    </location>
</feature>
<accession>A0ABR1FUQ6</accession>
<dbReference type="Proteomes" id="UP001363151">
    <property type="component" value="Unassembled WGS sequence"/>
</dbReference>
<protein>
    <submittedName>
        <fullName evidence="3">2OG-Fe(II) oxygenase superfamily protein</fullName>
    </submittedName>
</protein>
<evidence type="ECO:0000259" key="2">
    <source>
        <dbReference type="PROSITE" id="PS50800"/>
    </source>
</evidence>